<organism evidence="1">
    <name type="scientific">Octopus bimaculoides</name>
    <name type="common">California two-spotted octopus</name>
    <dbReference type="NCBI Taxonomy" id="37653"/>
    <lineage>
        <taxon>Eukaryota</taxon>
        <taxon>Metazoa</taxon>
        <taxon>Spiralia</taxon>
        <taxon>Lophotrochozoa</taxon>
        <taxon>Mollusca</taxon>
        <taxon>Cephalopoda</taxon>
        <taxon>Coleoidea</taxon>
        <taxon>Octopodiformes</taxon>
        <taxon>Octopoda</taxon>
        <taxon>Incirrata</taxon>
        <taxon>Octopodidae</taxon>
        <taxon>Octopus</taxon>
    </lineage>
</organism>
<proteinExistence type="predicted"/>
<gene>
    <name evidence="1" type="ORF">OCBIM_22020944mg</name>
</gene>
<evidence type="ECO:0000313" key="1">
    <source>
        <dbReference type="EMBL" id="KOF85015.1"/>
    </source>
</evidence>
<name>A0A0L8H8D1_OCTBM</name>
<dbReference type="AlphaFoldDB" id="A0A0L8H8D1"/>
<sequence>MSDITQIKYYLKNEQTLNLLQVLLVQKHPFYHIYFSSTPLYPPICYVEKHCISSSTPFLFSLSLSPLSSH</sequence>
<dbReference type="EMBL" id="KQ418982">
    <property type="protein sequence ID" value="KOF85015.1"/>
    <property type="molecule type" value="Genomic_DNA"/>
</dbReference>
<protein>
    <submittedName>
        <fullName evidence="1">Uncharacterized protein</fullName>
    </submittedName>
</protein>
<reference evidence="1" key="1">
    <citation type="submission" date="2015-07" db="EMBL/GenBank/DDBJ databases">
        <title>MeaNS - Measles Nucleotide Surveillance Program.</title>
        <authorList>
            <person name="Tran T."/>
            <person name="Druce J."/>
        </authorList>
    </citation>
    <scope>NUCLEOTIDE SEQUENCE</scope>
    <source>
        <strain evidence="1">UCB-OBI-ISO-001</strain>
        <tissue evidence="1">Gonad</tissue>
    </source>
</reference>
<accession>A0A0L8H8D1</accession>